<sequence length="455" mass="49132">MNLYKISSILFFFISSSLLKNPLITCLTTSNIRLPSVADDDSHTEIRTYIIHLDKPKRSNRLPLGAEELESWHKSFLPNTTLDSGEPRLVYSYSEVLTGFATKLTAHEVQAMRDMDGFLHAQLDMEVGPMTMYTPSFLGLSAPKNGLWYIESNMGEGMVIGVIDSGIPRNHSSFSDDKMAPKPAKWKGTCTFGNSICNKKIIGVVTFQGGRANLTKPPVDTNGHGSHVASIAAGNFVKNAMFSGNFKYTASGTAPRAHLAIYMIAGAVSDHLKAFDQSIIDGMNIINYSQGFIDKANANFKEDPGALGGYKASQKGIFVAAAVGNSFDKETLCNAAPWLTVVGASTTDKRFGATLRLRNGLEFIGETTQFQKTSFNASVTGTLIYPGNNNKPETLDCKNGSLNVFNVKNKIVLCRTGTRGNVAKGRVVLAAGAAAMILLGSGRYTSNEDHVLPVC</sequence>
<gene>
    <name evidence="1" type="ORF">IHE45_05G079300</name>
</gene>
<name>A0ACB7W2I2_DIOAL</name>
<accession>A0ACB7W2I2</accession>
<keyword evidence="2" id="KW-1185">Reference proteome</keyword>
<keyword evidence="1" id="KW-0378">Hydrolase</keyword>
<dbReference type="Proteomes" id="UP000827976">
    <property type="component" value="Chromosome 5"/>
</dbReference>
<evidence type="ECO:0000313" key="2">
    <source>
        <dbReference type="Proteomes" id="UP000827976"/>
    </source>
</evidence>
<comment type="caution">
    <text evidence="1">The sequence shown here is derived from an EMBL/GenBank/DDBJ whole genome shotgun (WGS) entry which is preliminary data.</text>
</comment>
<dbReference type="EC" id="3.4.21.25" evidence="1"/>
<organism evidence="1 2">
    <name type="scientific">Dioscorea alata</name>
    <name type="common">Purple yam</name>
    <dbReference type="NCBI Taxonomy" id="55571"/>
    <lineage>
        <taxon>Eukaryota</taxon>
        <taxon>Viridiplantae</taxon>
        <taxon>Streptophyta</taxon>
        <taxon>Embryophyta</taxon>
        <taxon>Tracheophyta</taxon>
        <taxon>Spermatophyta</taxon>
        <taxon>Magnoliopsida</taxon>
        <taxon>Liliopsida</taxon>
        <taxon>Dioscoreales</taxon>
        <taxon>Dioscoreaceae</taxon>
        <taxon>Dioscorea</taxon>
    </lineage>
</organism>
<protein>
    <submittedName>
        <fullName evidence="1">Peptidase S8 subtilisin-related protein</fullName>
        <ecNumber evidence="1">3.4.21.25</ecNumber>
    </submittedName>
</protein>
<reference evidence="2" key="1">
    <citation type="journal article" date="2022" name="Nat. Commun.">
        <title>Chromosome evolution and the genetic basis of agronomically important traits in greater yam.</title>
        <authorList>
            <person name="Bredeson J.V."/>
            <person name="Lyons J.B."/>
            <person name="Oniyinde I.O."/>
            <person name="Okereke N.R."/>
            <person name="Kolade O."/>
            <person name="Nnabue I."/>
            <person name="Nwadili C.O."/>
            <person name="Hribova E."/>
            <person name="Parker M."/>
            <person name="Nwogha J."/>
            <person name="Shu S."/>
            <person name="Carlson J."/>
            <person name="Kariba R."/>
            <person name="Muthemba S."/>
            <person name="Knop K."/>
            <person name="Barton G.J."/>
            <person name="Sherwood A.V."/>
            <person name="Lopez-Montes A."/>
            <person name="Asiedu R."/>
            <person name="Jamnadass R."/>
            <person name="Muchugi A."/>
            <person name="Goodstein D."/>
            <person name="Egesi C.N."/>
            <person name="Featherston J."/>
            <person name="Asfaw A."/>
            <person name="Simpson G.G."/>
            <person name="Dolezel J."/>
            <person name="Hendre P.S."/>
            <person name="Van Deynze A."/>
            <person name="Kumar P.L."/>
            <person name="Obidiegwu J.E."/>
            <person name="Bhattacharjee R."/>
            <person name="Rokhsar D.S."/>
        </authorList>
    </citation>
    <scope>NUCLEOTIDE SEQUENCE [LARGE SCALE GENOMIC DNA]</scope>
    <source>
        <strain evidence="2">cv. TDa95/00328</strain>
    </source>
</reference>
<evidence type="ECO:0000313" key="1">
    <source>
        <dbReference type="EMBL" id="KAH7681786.1"/>
    </source>
</evidence>
<proteinExistence type="predicted"/>
<dbReference type="EMBL" id="CM037015">
    <property type="protein sequence ID" value="KAH7681786.1"/>
    <property type="molecule type" value="Genomic_DNA"/>
</dbReference>